<dbReference type="OrthoDB" id="6350539at2759"/>
<evidence type="ECO:0000313" key="2">
    <source>
        <dbReference type="Proteomes" id="UP000838878"/>
    </source>
</evidence>
<dbReference type="Proteomes" id="UP000838878">
    <property type="component" value="Chromosome 14"/>
</dbReference>
<proteinExistence type="predicted"/>
<protein>
    <submittedName>
        <fullName evidence="1">Uncharacterized protein</fullName>
    </submittedName>
</protein>
<keyword evidence="2" id="KW-1185">Reference proteome</keyword>
<sequence length="635" mass="72513">MESTQQHINKFREERIAKEKARIEKLRELNLKKYSKQNFSKPISVSSVSLPVKTKSDTSIATNIKTNPANNNVYGSISNRKSIYAAKRVENKDVAVTKNVKNNFVANKIPINVNTNRNKCNTETKLNKPATTNTRINKPLKEMPTASNVKTINPNNISKTVQNHKNNNVTVTSKFNSKLKTLDEEKNHQNKVMQQNIEKPPKTNGESVFDRLYKPKVVQKQSIDNALRLQTDPNYLKKVIKDSRLIMNKRHTMCNNSKPALPVRRSISAVHFKRISKNELQNCMHKWASIGEKINKAHLKDINEDEGVKEERVISAIKSERKKVKFQTPIHLNFNTPKPEELQARLQKWLQKRGKSIDSYHHLQCFGLHHLSRDTRQFTLFDDDDENKENVAVNNDSDNDSYLDNMNNVNGNKKEENNAFPTDKWRRASVVSDSVDFNDSYETTLNSDGVHQVDELLLGALNDLTELLKEGFDWEQCARWLRAIRDRYPLAPDKAAYWECRAALEERRGDLPASVQCWEQAIAAGTEQSVVEANLDNLLDKFMQLKISPSSGKKHVDPKLVDVKNVFKSTIIRFAVQQAKLRQSNDSLKYTVTPVRRSSRLSTHRTHTPLLCASINQAAGMGAQFKPNKALVDSP</sequence>
<dbReference type="AlphaFoldDB" id="A0A8J9V4S3"/>
<reference evidence="1" key="1">
    <citation type="submission" date="2021-12" db="EMBL/GenBank/DDBJ databases">
        <authorList>
            <person name="Martin H S."/>
        </authorList>
    </citation>
    <scope>NUCLEOTIDE SEQUENCE</scope>
</reference>
<evidence type="ECO:0000313" key="1">
    <source>
        <dbReference type="EMBL" id="CAH0720035.1"/>
    </source>
</evidence>
<dbReference type="EMBL" id="OV170234">
    <property type="protein sequence ID" value="CAH0720035.1"/>
    <property type="molecule type" value="Genomic_DNA"/>
</dbReference>
<accession>A0A8J9V4S3</accession>
<organism evidence="1 2">
    <name type="scientific">Brenthis ino</name>
    <name type="common">lesser marbled fritillary</name>
    <dbReference type="NCBI Taxonomy" id="405034"/>
    <lineage>
        <taxon>Eukaryota</taxon>
        <taxon>Metazoa</taxon>
        <taxon>Ecdysozoa</taxon>
        <taxon>Arthropoda</taxon>
        <taxon>Hexapoda</taxon>
        <taxon>Insecta</taxon>
        <taxon>Pterygota</taxon>
        <taxon>Neoptera</taxon>
        <taxon>Endopterygota</taxon>
        <taxon>Lepidoptera</taxon>
        <taxon>Glossata</taxon>
        <taxon>Ditrysia</taxon>
        <taxon>Papilionoidea</taxon>
        <taxon>Nymphalidae</taxon>
        <taxon>Heliconiinae</taxon>
        <taxon>Argynnini</taxon>
        <taxon>Brenthis</taxon>
    </lineage>
</organism>
<name>A0A8J9V4S3_9NEOP</name>
<gene>
    <name evidence="1" type="ORF">BINO364_LOCUS6307</name>
</gene>
<feature type="non-terminal residue" evidence="1">
    <location>
        <position position="635"/>
    </location>
</feature>